<keyword evidence="1" id="KW-0472">Membrane</keyword>
<keyword evidence="1" id="KW-1133">Transmembrane helix</keyword>
<comment type="caution">
    <text evidence="2">The sequence shown here is derived from an EMBL/GenBank/DDBJ whole genome shotgun (WGS) entry which is preliminary data.</text>
</comment>
<evidence type="ECO:0000256" key="1">
    <source>
        <dbReference type="SAM" id="Phobius"/>
    </source>
</evidence>
<keyword evidence="1" id="KW-0812">Transmembrane</keyword>
<dbReference type="RefSeq" id="WP_281094274.1">
    <property type="nucleotide sequence ID" value="NZ_JARYZI010000005.1"/>
</dbReference>
<protein>
    <submittedName>
        <fullName evidence="2">Uncharacterized protein</fullName>
    </submittedName>
</protein>
<evidence type="ECO:0000313" key="3">
    <source>
        <dbReference type="Proteomes" id="UP001158045"/>
    </source>
</evidence>
<accession>A0ABT6NDD2</accession>
<sequence>MKKNIITLTAIILALILVLSFVLVIVTKSNQSDIEKLNAKIDTLNTKILDLKAHNNYLHDQLISEFDKKTDAILFSTIKLLAAESTIFKSPEIDSLGWLTEFYKVESVNSLKSKNFTSTYDNAKDYIIYSKDNLSLGYGAASEYTQLKWVKITGQTNYDIPRDIKIGDSLEKVLTLFPINTNWEQSSLNVVYNSNSESNTLTSEYGVFNNQTLRLVDQPDTAYMEVDFSKDIVTEIRLIMN</sequence>
<reference evidence="2 3" key="1">
    <citation type="submission" date="2023-04" db="EMBL/GenBank/DDBJ databases">
        <title>Fusibacter bizertensis strain WBS, isolated from littoral bottom sediments of the Arctic seas - biochemical and genomic analysis.</title>
        <authorList>
            <person name="Brioukhanov A.L."/>
        </authorList>
    </citation>
    <scope>NUCLEOTIDE SEQUENCE [LARGE SCALE GENOMIC DNA]</scope>
    <source>
        <strain evidence="2 3">WBS</strain>
    </source>
</reference>
<name>A0ABT6NDD2_9FIRM</name>
<dbReference type="Proteomes" id="UP001158045">
    <property type="component" value="Unassembled WGS sequence"/>
</dbReference>
<feature type="transmembrane region" description="Helical" evidence="1">
    <location>
        <begin position="6"/>
        <end position="26"/>
    </location>
</feature>
<gene>
    <name evidence="2" type="ORF">QE109_09770</name>
</gene>
<organism evidence="2 3">
    <name type="scientific">Fusibacter bizertensis</name>
    <dbReference type="NCBI Taxonomy" id="1488331"/>
    <lineage>
        <taxon>Bacteria</taxon>
        <taxon>Bacillati</taxon>
        <taxon>Bacillota</taxon>
        <taxon>Clostridia</taxon>
        <taxon>Eubacteriales</taxon>
        <taxon>Eubacteriales Family XII. Incertae Sedis</taxon>
        <taxon>Fusibacter</taxon>
    </lineage>
</organism>
<keyword evidence="3" id="KW-1185">Reference proteome</keyword>
<dbReference type="EMBL" id="JARYZI010000005">
    <property type="protein sequence ID" value="MDH8678434.1"/>
    <property type="molecule type" value="Genomic_DNA"/>
</dbReference>
<evidence type="ECO:0000313" key="2">
    <source>
        <dbReference type="EMBL" id="MDH8678434.1"/>
    </source>
</evidence>
<proteinExistence type="predicted"/>